<accession>A0A5E5BJ14</accession>
<dbReference type="InterPro" id="IPR006531">
    <property type="entry name" value="Gp5/Vgr_OB"/>
</dbReference>
<gene>
    <name evidence="2" type="ORF">PSP31121_05052</name>
</gene>
<evidence type="ECO:0000313" key="3">
    <source>
        <dbReference type="Proteomes" id="UP000335538"/>
    </source>
</evidence>
<dbReference type="InterPro" id="IPR037026">
    <property type="entry name" value="Vgr_OB-fold_dom_sf"/>
</dbReference>
<dbReference type="SUPFAM" id="SSF69255">
    <property type="entry name" value="gp5 N-terminal domain-like"/>
    <property type="match status" value="1"/>
</dbReference>
<dbReference type="RefSeq" id="WP_150811206.1">
    <property type="nucleotide sequence ID" value="NZ_CABPSR010000022.1"/>
</dbReference>
<evidence type="ECO:0000259" key="1">
    <source>
        <dbReference type="Pfam" id="PF04717"/>
    </source>
</evidence>
<organism evidence="2 3">
    <name type="scientific">Pandoraea sputorum</name>
    <dbReference type="NCBI Taxonomy" id="93222"/>
    <lineage>
        <taxon>Bacteria</taxon>
        <taxon>Pseudomonadati</taxon>
        <taxon>Pseudomonadota</taxon>
        <taxon>Betaproteobacteria</taxon>
        <taxon>Burkholderiales</taxon>
        <taxon>Burkholderiaceae</taxon>
        <taxon>Pandoraea</taxon>
    </lineage>
</organism>
<dbReference type="Proteomes" id="UP000335538">
    <property type="component" value="Unassembled WGS sequence"/>
</dbReference>
<evidence type="ECO:0000313" key="2">
    <source>
        <dbReference type="EMBL" id="VVE85035.1"/>
    </source>
</evidence>
<dbReference type="Gene3D" id="2.40.50.230">
    <property type="entry name" value="Gp5 N-terminal domain"/>
    <property type="match status" value="1"/>
</dbReference>
<name>A0A5E5BJ14_9BURK</name>
<feature type="domain" description="Gp5/Type VI secretion system Vgr protein OB-fold" evidence="1">
    <location>
        <begin position="26"/>
        <end position="94"/>
    </location>
</feature>
<reference evidence="2 3" key="1">
    <citation type="submission" date="2019-08" db="EMBL/GenBank/DDBJ databases">
        <authorList>
            <person name="Peeters C."/>
        </authorList>
    </citation>
    <scope>NUCLEOTIDE SEQUENCE [LARGE SCALE GENOMIC DNA]</scope>
    <source>
        <strain evidence="2 3">LMG 31121</strain>
    </source>
</reference>
<protein>
    <submittedName>
        <fullName evidence="2">Phage-related baseplate assembly protein</fullName>
    </submittedName>
</protein>
<dbReference type="Pfam" id="PF04717">
    <property type="entry name" value="Phage_base_V"/>
    <property type="match status" value="1"/>
</dbReference>
<dbReference type="AlphaFoldDB" id="A0A5E5BJ14"/>
<sequence>MNPHALANAMRGLAQLNSGTRSESRDGTISSYDPSAHAVKVLLQPEETETGWIQLAAAAVGAGWGAVFAPSIGDAVQVDFILGNAETPKIVARFFNDVDNAMGVPAGEYWMVHRSGSFIKLVSNGDIDVTSTGNLNANVTGKTSVYGKGDISLVSDTKVSITAPMVSINGA</sequence>
<dbReference type="EMBL" id="CABPSR010000022">
    <property type="protein sequence ID" value="VVE85035.1"/>
    <property type="molecule type" value="Genomic_DNA"/>
</dbReference>
<proteinExistence type="predicted"/>